<dbReference type="CDD" id="cd00291">
    <property type="entry name" value="SirA_YedF_YeeD"/>
    <property type="match status" value="1"/>
</dbReference>
<dbReference type="Pfam" id="PF01206">
    <property type="entry name" value="TusA"/>
    <property type="match status" value="1"/>
</dbReference>
<dbReference type="PANTHER" id="PTHR33279:SF2">
    <property type="entry name" value="SULFUR CARRIER PROTEIN TUSA"/>
    <property type="match status" value="1"/>
</dbReference>
<name>A0ABP7K602_9RHOB</name>
<protein>
    <submittedName>
        <fullName evidence="3">Sulfurtransferase TusA family protein</fullName>
    </submittedName>
</protein>
<comment type="caution">
    <text evidence="3">The sequence shown here is derived from an EMBL/GenBank/DDBJ whole genome shotgun (WGS) entry which is preliminary data.</text>
</comment>
<feature type="domain" description="UPF0033" evidence="2">
    <location>
        <begin position="22"/>
        <end position="91"/>
    </location>
</feature>
<dbReference type="SUPFAM" id="SSF64307">
    <property type="entry name" value="SirA-like"/>
    <property type="match status" value="1"/>
</dbReference>
<reference evidence="4" key="1">
    <citation type="journal article" date="2019" name="Int. J. Syst. Evol. Microbiol.">
        <title>The Global Catalogue of Microorganisms (GCM) 10K type strain sequencing project: providing services to taxonomists for standard genome sequencing and annotation.</title>
        <authorList>
            <consortium name="The Broad Institute Genomics Platform"/>
            <consortium name="The Broad Institute Genome Sequencing Center for Infectious Disease"/>
            <person name="Wu L."/>
            <person name="Ma J."/>
        </authorList>
    </citation>
    <scope>NUCLEOTIDE SEQUENCE [LARGE SCALE GENOMIC DNA]</scope>
    <source>
        <strain evidence="4">JCM 17190</strain>
    </source>
</reference>
<keyword evidence="4" id="KW-1185">Reference proteome</keyword>
<dbReference type="PANTHER" id="PTHR33279">
    <property type="entry name" value="SULFUR CARRIER PROTEIN YEDF-RELATED"/>
    <property type="match status" value="1"/>
</dbReference>
<sequence>MSDWTGVICATNPLITMEWDREYDAVGLICPMPVLKARKCLLGMAPGAILRLTASDPAALIDVRHFCAEAGHEYLGANDLEGGVTAYFIRRG</sequence>
<gene>
    <name evidence="3" type="ORF">GCM10022404_15480</name>
</gene>
<evidence type="ECO:0000313" key="3">
    <source>
        <dbReference type="EMBL" id="GAA3866205.1"/>
    </source>
</evidence>
<dbReference type="Gene3D" id="3.30.110.40">
    <property type="entry name" value="TusA-like domain"/>
    <property type="match status" value="1"/>
</dbReference>
<comment type="similarity">
    <text evidence="1">Belongs to the sulfur carrier protein TusA family.</text>
</comment>
<evidence type="ECO:0000313" key="4">
    <source>
        <dbReference type="Proteomes" id="UP001399917"/>
    </source>
</evidence>
<evidence type="ECO:0000259" key="2">
    <source>
        <dbReference type="Pfam" id="PF01206"/>
    </source>
</evidence>
<organism evidence="3 4">
    <name type="scientific">Celeribacter arenosi</name>
    <dbReference type="NCBI Taxonomy" id="792649"/>
    <lineage>
        <taxon>Bacteria</taxon>
        <taxon>Pseudomonadati</taxon>
        <taxon>Pseudomonadota</taxon>
        <taxon>Alphaproteobacteria</taxon>
        <taxon>Rhodobacterales</taxon>
        <taxon>Roseobacteraceae</taxon>
        <taxon>Celeribacter</taxon>
    </lineage>
</organism>
<dbReference type="EMBL" id="BAABDF010000007">
    <property type="protein sequence ID" value="GAA3866205.1"/>
    <property type="molecule type" value="Genomic_DNA"/>
</dbReference>
<proteinExistence type="inferred from homology"/>
<accession>A0ABP7K602</accession>
<dbReference type="InterPro" id="IPR036868">
    <property type="entry name" value="TusA-like_sf"/>
</dbReference>
<evidence type="ECO:0000256" key="1">
    <source>
        <dbReference type="ARBA" id="ARBA00008984"/>
    </source>
</evidence>
<dbReference type="InterPro" id="IPR001455">
    <property type="entry name" value="TusA-like"/>
</dbReference>
<dbReference type="Proteomes" id="UP001399917">
    <property type="component" value="Unassembled WGS sequence"/>
</dbReference>